<dbReference type="PANTHER" id="PTHR14969">
    <property type="entry name" value="SPHINGOSINE-1-PHOSPHATE PHOSPHOHYDROLASE"/>
    <property type="match status" value="1"/>
</dbReference>
<feature type="transmembrane region" description="Helical" evidence="2">
    <location>
        <begin position="114"/>
        <end position="132"/>
    </location>
</feature>
<evidence type="ECO:0000259" key="3">
    <source>
        <dbReference type="SMART" id="SM00014"/>
    </source>
</evidence>
<feature type="transmembrane region" description="Helical" evidence="2">
    <location>
        <begin position="213"/>
        <end position="231"/>
    </location>
</feature>
<evidence type="ECO:0000256" key="1">
    <source>
        <dbReference type="SAM" id="MobiDB-lite"/>
    </source>
</evidence>
<comment type="caution">
    <text evidence="4">The sequence shown here is derived from an EMBL/GenBank/DDBJ whole genome shotgun (WGS) entry which is preliminary data.</text>
</comment>
<protein>
    <submittedName>
        <fullName evidence="4">Phosphatase PAP2 family protein</fullName>
    </submittedName>
</protein>
<keyword evidence="2" id="KW-1133">Transmembrane helix</keyword>
<feature type="compositionally biased region" description="Low complexity" evidence="1">
    <location>
        <begin position="12"/>
        <end position="22"/>
    </location>
</feature>
<dbReference type="InterPro" id="IPR000326">
    <property type="entry name" value="PAP2/HPO"/>
</dbReference>
<evidence type="ECO:0000313" key="5">
    <source>
        <dbReference type="Proteomes" id="UP000621266"/>
    </source>
</evidence>
<dbReference type="InterPro" id="IPR036938">
    <property type="entry name" value="PAP2/HPO_sf"/>
</dbReference>
<dbReference type="Proteomes" id="UP000621266">
    <property type="component" value="Unassembled WGS sequence"/>
</dbReference>
<evidence type="ECO:0000256" key="2">
    <source>
        <dbReference type="SAM" id="Phobius"/>
    </source>
</evidence>
<sequence>MRAPLSSDSGFPGSAGRSGSADPAAGPAAAGHLWTAGVCAVLSAVLLALVALGWPPLLALDRAVADGLHTSALESPGWVRANRLLTDWPWDPWAMRLLLTAAVILLLRAGRRTTALWVLFVTLTGSALQQGMKAAVGRPRPQWAEPVDSAHYAAFPSGHAMTATFACWVLVWLLYRAGPRGPWPRLAAGLAVVSVLGVGFTRVYLGVHWLSDVLGGWLLGALVAAGSVAGYEHWRRAASRKPLQEAD</sequence>
<dbReference type="SUPFAM" id="SSF48317">
    <property type="entry name" value="Acid phosphatase/Vanadium-dependent haloperoxidase"/>
    <property type="match status" value="1"/>
</dbReference>
<reference evidence="4 5" key="1">
    <citation type="submission" date="2019-10" db="EMBL/GenBank/DDBJ databases">
        <title>Streptomyces tenebrisbrunneis sp.nov., an endogenous actinomycete isolated from of Lycium ruthenicum.</title>
        <authorList>
            <person name="Ma L."/>
        </authorList>
    </citation>
    <scope>NUCLEOTIDE SEQUENCE [LARGE SCALE GENOMIC DNA]</scope>
    <source>
        <strain evidence="4 5">TRM 66187</strain>
    </source>
</reference>
<evidence type="ECO:0000313" key="4">
    <source>
        <dbReference type="EMBL" id="KAF4409717.1"/>
    </source>
</evidence>
<dbReference type="EMBL" id="WHPN01000180">
    <property type="protein sequence ID" value="KAF4409717.1"/>
    <property type="molecule type" value="Genomic_DNA"/>
</dbReference>
<gene>
    <name evidence="4" type="ORF">GCU69_07600</name>
</gene>
<feature type="transmembrane region" description="Helical" evidence="2">
    <location>
        <begin position="33"/>
        <end position="54"/>
    </location>
</feature>
<dbReference type="SMART" id="SM00014">
    <property type="entry name" value="acidPPc"/>
    <property type="match status" value="1"/>
</dbReference>
<organism evidence="4 5">
    <name type="scientific">Streptomyces lycii</name>
    <dbReference type="NCBI Taxonomy" id="2654337"/>
    <lineage>
        <taxon>Bacteria</taxon>
        <taxon>Bacillati</taxon>
        <taxon>Actinomycetota</taxon>
        <taxon>Actinomycetes</taxon>
        <taxon>Kitasatosporales</taxon>
        <taxon>Streptomycetaceae</taxon>
        <taxon>Streptomyces</taxon>
    </lineage>
</organism>
<keyword evidence="2" id="KW-0472">Membrane</keyword>
<dbReference type="RefSeq" id="WP_156205465.1">
    <property type="nucleotide sequence ID" value="NZ_WHPN01000180.1"/>
</dbReference>
<keyword evidence="2" id="KW-0812">Transmembrane</keyword>
<feature type="region of interest" description="Disordered" evidence="1">
    <location>
        <begin position="1"/>
        <end position="22"/>
    </location>
</feature>
<feature type="transmembrane region" description="Helical" evidence="2">
    <location>
        <begin position="152"/>
        <end position="175"/>
    </location>
</feature>
<proteinExistence type="predicted"/>
<dbReference type="CDD" id="cd03392">
    <property type="entry name" value="PAP2_like_2"/>
    <property type="match status" value="1"/>
</dbReference>
<feature type="domain" description="Phosphatidic acid phosphatase type 2/haloperoxidase" evidence="3">
    <location>
        <begin position="115"/>
        <end position="228"/>
    </location>
</feature>
<feature type="transmembrane region" description="Helical" evidence="2">
    <location>
        <begin position="90"/>
        <end position="107"/>
    </location>
</feature>
<keyword evidence="5" id="KW-1185">Reference proteome</keyword>
<dbReference type="Pfam" id="PF01569">
    <property type="entry name" value="PAP2"/>
    <property type="match status" value="1"/>
</dbReference>
<name>A0ABQ7FQU5_9ACTN</name>
<dbReference type="PANTHER" id="PTHR14969:SF13">
    <property type="entry name" value="AT30094P"/>
    <property type="match status" value="1"/>
</dbReference>
<feature type="transmembrane region" description="Helical" evidence="2">
    <location>
        <begin position="187"/>
        <end position="207"/>
    </location>
</feature>
<dbReference type="Gene3D" id="1.20.144.10">
    <property type="entry name" value="Phosphatidic acid phosphatase type 2/haloperoxidase"/>
    <property type="match status" value="1"/>
</dbReference>
<accession>A0ABQ7FQU5</accession>